<dbReference type="Pfam" id="PF10230">
    <property type="entry name" value="LIDHydrolase"/>
    <property type="match status" value="1"/>
</dbReference>
<feature type="region of interest" description="Disordered" evidence="1">
    <location>
        <begin position="153"/>
        <end position="172"/>
    </location>
</feature>
<dbReference type="CDD" id="cd00303">
    <property type="entry name" value="retropepsin_like"/>
    <property type="match status" value="1"/>
</dbReference>
<evidence type="ECO:0000256" key="1">
    <source>
        <dbReference type="SAM" id="MobiDB-lite"/>
    </source>
</evidence>
<feature type="domain" description="Retrotransposon gag" evidence="2">
    <location>
        <begin position="205"/>
        <end position="272"/>
    </location>
</feature>
<dbReference type="AlphaFoldDB" id="A0A2N9HAV6"/>
<feature type="region of interest" description="Disordered" evidence="1">
    <location>
        <begin position="128"/>
        <end position="148"/>
    </location>
</feature>
<feature type="compositionally biased region" description="Low complexity" evidence="1">
    <location>
        <begin position="132"/>
        <end position="141"/>
    </location>
</feature>
<proteinExistence type="predicted"/>
<dbReference type="GO" id="GO:0019915">
    <property type="term" value="P:lipid storage"/>
    <property type="evidence" value="ECO:0007669"/>
    <property type="project" value="InterPro"/>
</dbReference>
<dbReference type="InterPro" id="IPR005162">
    <property type="entry name" value="Retrotrans_gag_dom"/>
</dbReference>
<protein>
    <recommendedName>
        <fullName evidence="2">Retrotransposon gag domain-containing protein</fullName>
    </recommendedName>
</protein>
<dbReference type="PANTHER" id="PTHR35046:SF26">
    <property type="entry name" value="RNA-DIRECTED DNA POLYMERASE"/>
    <property type="match status" value="1"/>
</dbReference>
<dbReference type="PANTHER" id="PTHR35046">
    <property type="entry name" value="ZINC KNUCKLE (CCHC-TYPE) FAMILY PROTEIN"/>
    <property type="match status" value="1"/>
</dbReference>
<feature type="compositionally biased region" description="Polar residues" evidence="1">
    <location>
        <begin position="153"/>
        <end position="163"/>
    </location>
</feature>
<evidence type="ECO:0000259" key="2">
    <source>
        <dbReference type="Pfam" id="PF03732"/>
    </source>
</evidence>
<dbReference type="GO" id="GO:0016298">
    <property type="term" value="F:lipase activity"/>
    <property type="evidence" value="ECO:0007669"/>
    <property type="project" value="InterPro"/>
</dbReference>
<dbReference type="Pfam" id="PF03732">
    <property type="entry name" value="Retrotrans_gag"/>
    <property type="match status" value="1"/>
</dbReference>
<evidence type="ECO:0000313" key="3">
    <source>
        <dbReference type="EMBL" id="SPD08781.1"/>
    </source>
</evidence>
<sequence>MPHEGRAINQTVQATIWVQTNPIPKLKDPLIFDCATCPGVVAFYKDFVELLYEFLEAIGHTSHTKKNWDRGRLFSLEEQIDHKMDFIKQELENIEVPIILSEVSHHVYTIRDIEGKLSHDEREDVLFGIDGGASSANNGNNDGDDDKIQEKQSTNQAVNTHQGPNLRGQHVQGVPQDPILEWTRDHLERRRYEPYDTADDRRVRFAKMKFVGFAKVWWTGVENDIRRLGQPPIGTWQEMKAKLREMYVPANYRDKLCEQLANLKQGNKPVAEEMLRQRVYNVEHAFQVALDMEEYLRYPITTKFGSQAKEAEFKISVEANHGAKASLSQPFNRMNGSKPYTNLADPKGKGMTWRRMRMLVRCGNQAKKLVIDGGSCMNLVSSSTVGHLKLPTEPHPQPYKVAWIDNTTSPVTHRCLDSFSCGVYGDSSMCDIIPMKVTHPFGSTLALDRNVQHNGREHLRFNGWQGGGPMHEYYTDFFNSTSCLVSNIGDAELKTHAYEQKGLRVPFVQGLGVQKAVSTTLLNKVKVEAKEDPIMKQDFGGNCWS</sequence>
<reference evidence="3" key="1">
    <citation type="submission" date="2018-02" db="EMBL/GenBank/DDBJ databases">
        <authorList>
            <person name="Cohen D.B."/>
            <person name="Kent A.D."/>
        </authorList>
    </citation>
    <scope>NUCLEOTIDE SEQUENCE</scope>
</reference>
<dbReference type="EMBL" id="OIVN01003100">
    <property type="protein sequence ID" value="SPD08781.1"/>
    <property type="molecule type" value="Genomic_DNA"/>
</dbReference>
<name>A0A2N9HAV6_FAGSY</name>
<accession>A0A2N9HAV6</accession>
<dbReference type="GO" id="GO:0005811">
    <property type="term" value="C:lipid droplet"/>
    <property type="evidence" value="ECO:0007669"/>
    <property type="project" value="InterPro"/>
</dbReference>
<dbReference type="InterPro" id="IPR019363">
    <property type="entry name" value="LDAH"/>
</dbReference>
<gene>
    <name evidence="3" type="ORF">FSB_LOCUS36663</name>
</gene>
<organism evidence="3">
    <name type="scientific">Fagus sylvatica</name>
    <name type="common">Beechnut</name>
    <dbReference type="NCBI Taxonomy" id="28930"/>
    <lineage>
        <taxon>Eukaryota</taxon>
        <taxon>Viridiplantae</taxon>
        <taxon>Streptophyta</taxon>
        <taxon>Embryophyta</taxon>
        <taxon>Tracheophyta</taxon>
        <taxon>Spermatophyta</taxon>
        <taxon>Magnoliopsida</taxon>
        <taxon>eudicotyledons</taxon>
        <taxon>Gunneridae</taxon>
        <taxon>Pentapetalae</taxon>
        <taxon>rosids</taxon>
        <taxon>fabids</taxon>
        <taxon>Fagales</taxon>
        <taxon>Fagaceae</taxon>
        <taxon>Fagus</taxon>
    </lineage>
</organism>